<name>A0A2X2Y9F3_CLOCO</name>
<dbReference type="Gene3D" id="1.10.260.40">
    <property type="entry name" value="lambda repressor-like DNA-binding domains"/>
    <property type="match status" value="1"/>
</dbReference>
<proteinExistence type="predicted"/>
<dbReference type="SMART" id="SM00530">
    <property type="entry name" value="HTH_XRE"/>
    <property type="match status" value="1"/>
</dbReference>
<dbReference type="Pfam" id="PF13560">
    <property type="entry name" value="HTH_31"/>
    <property type="match status" value="1"/>
</dbReference>
<dbReference type="CDD" id="cd00093">
    <property type="entry name" value="HTH_XRE"/>
    <property type="match status" value="1"/>
</dbReference>
<sequence>MEKNNVVLVREKVTANMADNLAMLRTKLGLTQVQLANLIGVSRHTIMQVENKKAKLSWNIFLSLLLVFIKNPETDKLLNILEIYTDELNCELKLK</sequence>
<dbReference type="EMBL" id="UAWC01000023">
    <property type="protein sequence ID" value="SQB35180.1"/>
    <property type="molecule type" value="Genomic_DNA"/>
</dbReference>
<evidence type="ECO:0000313" key="3">
    <source>
        <dbReference type="Proteomes" id="UP000250223"/>
    </source>
</evidence>
<dbReference type="AlphaFoldDB" id="A0A2X2Y9F3"/>
<feature type="domain" description="HTH cro/C1-type" evidence="1">
    <location>
        <begin position="21"/>
        <end position="57"/>
    </location>
</feature>
<dbReference type="RefSeq" id="WP_111921584.1">
    <property type="nucleotide sequence ID" value="NZ_UAWC01000023.1"/>
</dbReference>
<organism evidence="2 3">
    <name type="scientific">Clostridium cochlearium</name>
    <dbReference type="NCBI Taxonomy" id="1494"/>
    <lineage>
        <taxon>Bacteria</taxon>
        <taxon>Bacillati</taxon>
        <taxon>Bacillota</taxon>
        <taxon>Clostridia</taxon>
        <taxon>Eubacteriales</taxon>
        <taxon>Clostridiaceae</taxon>
        <taxon>Clostridium</taxon>
    </lineage>
</organism>
<dbReference type="PROSITE" id="PS50943">
    <property type="entry name" value="HTH_CROC1"/>
    <property type="match status" value="1"/>
</dbReference>
<dbReference type="GO" id="GO:0003677">
    <property type="term" value="F:DNA binding"/>
    <property type="evidence" value="ECO:0007669"/>
    <property type="project" value="InterPro"/>
</dbReference>
<evidence type="ECO:0000313" key="2">
    <source>
        <dbReference type="EMBL" id="SQB35180.1"/>
    </source>
</evidence>
<evidence type="ECO:0000259" key="1">
    <source>
        <dbReference type="PROSITE" id="PS50943"/>
    </source>
</evidence>
<accession>A0A2X2Y9F3</accession>
<dbReference type="SUPFAM" id="SSF47413">
    <property type="entry name" value="lambda repressor-like DNA-binding domains"/>
    <property type="match status" value="1"/>
</dbReference>
<reference evidence="2 3" key="1">
    <citation type="submission" date="2018-06" db="EMBL/GenBank/DDBJ databases">
        <authorList>
            <consortium name="Pathogen Informatics"/>
            <person name="Doyle S."/>
        </authorList>
    </citation>
    <scope>NUCLEOTIDE SEQUENCE [LARGE SCALE GENOMIC DNA]</scope>
    <source>
        <strain evidence="2 3">NCTC13028</strain>
    </source>
</reference>
<dbReference type="InterPro" id="IPR001387">
    <property type="entry name" value="Cro/C1-type_HTH"/>
</dbReference>
<gene>
    <name evidence="2" type="ORF">NCTC13028_01796</name>
</gene>
<dbReference type="Proteomes" id="UP000250223">
    <property type="component" value="Unassembled WGS sequence"/>
</dbReference>
<protein>
    <submittedName>
        <fullName evidence="2">Transcriptional regulator, y4mF family</fullName>
    </submittedName>
</protein>
<dbReference type="InterPro" id="IPR010982">
    <property type="entry name" value="Lambda_DNA-bd_dom_sf"/>
</dbReference>